<feature type="transmembrane region" description="Helical" evidence="6">
    <location>
        <begin position="352"/>
        <end position="373"/>
    </location>
</feature>
<protein>
    <recommendedName>
        <fullName evidence="7">ComEC/Rec2-related protein domain-containing protein</fullName>
    </recommendedName>
</protein>
<dbReference type="EMBL" id="PFAV01000065">
    <property type="protein sequence ID" value="PIR90955.1"/>
    <property type="molecule type" value="Genomic_DNA"/>
</dbReference>
<dbReference type="Proteomes" id="UP000228906">
    <property type="component" value="Unassembled WGS sequence"/>
</dbReference>
<proteinExistence type="predicted"/>
<evidence type="ECO:0000256" key="6">
    <source>
        <dbReference type="SAM" id="Phobius"/>
    </source>
</evidence>
<keyword evidence="4 6" id="KW-1133">Transmembrane helix</keyword>
<feature type="transmembrane region" description="Helical" evidence="6">
    <location>
        <begin position="296"/>
        <end position="319"/>
    </location>
</feature>
<evidence type="ECO:0000256" key="2">
    <source>
        <dbReference type="ARBA" id="ARBA00022475"/>
    </source>
</evidence>
<feature type="domain" description="ComEC/Rec2-related protein" evidence="7">
    <location>
        <begin position="108"/>
        <end position="374"/>
    </location>
</feature>
<dbReference type="InterPro" id="IPR052159">
    <property type="entry name" value="Competence_DNA_uptake"/>
</dbReference>
<feature type="transmembrane region" description="Helical" evidence="6">
    <location>
        <begin position="229"/>
        <end position="250"/>
    </location>
</feature>
<keyword evidence="5 6" id="KW-0472">Membrane</keyword>
<comment type="subcellular location">
    <subcellularLocation>
        <location evidence="1">Cell membrane</location>
        <topology evidence="1">Multi-pass membrane protein</topology>
    </subcellularLocation>
</comment>
<feature type="transmembrane region" description="Helical" evidence="6">
    <location>
        <begin position="6"/>
        <end position="27"/>
    </location>
</feature>
<keyword evidence="3 6" id="KW-0812">Transmembrane</keyword>
<keyword evidence="2" id="KW-1003">Cell membrane</keyword>
<evidence type="ECO:0000313" key="9">
    <source>
        <dbReference type="Proteomes" id="UP000228906"/>
    </source>
</evidence>
<reference evidence="9" key="1">
    <citation type="submission" date="2017-09" db="EMBL/GenBank/DDBJ databases">
        <title>Depth-based differentiation of microbial function through sediment-hosted aquifers and enrichment of novel symbionts in the deep terrestrial subsurface.</title>
        <authorList>
            <person name="Probst A.J."/>
            <person name="Ladd B."/>
            <person name="Jarett J.K."/>
            <person name="Geller-Mcgrath D.E."/>
            <person name="Sieber C.M.K."/>
            <person name="Emerson J.B."/>
            <person name="Anantharaman K."/>
            <person name="Thomas B.C."/>
            <person name="Malmstrom R."/>
            <person name="Stieglmeier M."/>
            <person name="Klingl A."/>
            <person name="Woyke T."/>
            <person name="Ryan C.M."/>
            <person name="Banfield J.F."/>
        </authorList>
    </citation>
    <scope>NUCLEOTIDE SEQUENCE [LARGE SCALE GENOMIC DNA]</scope>
</reference>
<evidence type="ECO:0000256" key="4">
    <source>
        <dbReference type="ARBA" id="ARBA00022989"/>
    </source>
</evidence>
<feature type="transmembrane region" description="Helical" evidence="6">
    <location>
        <begin position="169"/>
        <end position="195"/>
    </location>
</feature>
<organism evidence="8 9">
    <name type="scientific">bacterium (Candidatus Gribaldobacteria) CG10_big_fil_rev_8_21_14_0_10_41_12</name>
    <dbReference type="NCBI Taxonomy" id="2014277"/>
    <lineage>
        <taxon>Bacteria</taxon>
        <taxon>Candidatus Gribaldobacteria</taxon>
    </lineage>
</organism>
<dbReference type="InterPro" id="IPR004477">
    <property type="entry name" value="ComEC_N"/>
</dbReference>
<dbReference type="AlphaFoldDB" id="A0A2H0UVW7"/>
<name>A0A2H0UVW7_9BACT</name>
<dbReference type="NCBIfam" id="TIGR00360">
    <property type="entry name" value="ComEC_N-term"/>
    <property type="match status" value="1"/>
</dbReference>
<feature type="transmembrane region" description="Helical" evidence="6">
    <location>
        <begin position="132"/>
        <end position="157"/>
    </location>
</feature>
<evidence type="ECO:0000259" key="7">
    <source>
        <dbReference type="Pfam" id="PF03772"/>
    </source>
</evidence>
<dbReference type="Pfam" id="PF03772">
    <property type="entry name" value="Competence"/>
    <property type="match status" value="1"/>
</dbReference>
<feature type="transmembrane region" description="Helical" evidence="6">
    <location>
        <begin position="262"/>
        <end position="284"/>
    </location>
</feature>
<sequence length="380" mass="42603">MTVLTYSKILFYWALSVILGVAVASWLKIPQWLLVELFLLGFFYILFFHRHKLVAVFGFCLIFLALGMGRAELGAETAAQPAKTTGLAQMALVKDVFPSPQAELFSGILFGGQQNLDYQWKQKMNLAGVRHITAVSGSNIVLLSQILVWLSIALGMYRQWAVGGSAFLIWFYIFLIGSPPSAIRAGVMASLLLLAGALGQPNRSQRTIVLAASVMLLIKPSLLRHDIGFQLSFLAVLGLIYLAPLLQSWLALKWKLLERANLAQFLAINLAAWLFTLPLSIYYFGYFSITSVMANILITPIIPVIMLLGFLLLIVGFVYRPMAAVFVWPINLLLNYFLQVVDWFSPSILANWQLYFSKSILALNYTGLTLWLWRKRKIGL</sequence>
<dbReference type="GO" id="GO:0005886">
    <property type="term" value="C:plasma membrane"/>
    <property type="evidence" value="ECO:0007669"/>
    <property type="project" value="UniProtKB-SubCell"/>
</dbReference>
<accession>A0A2H0UVW7</accession>
<feature type="transmembrane region" description="Helical" evidence="6">
    <location>
        <begin position="54"/>
        <end position="73"/>
    </location>
</feature>
<dbReference type="PANTHER" id="PTHR30619:SF1">
    <property type="entry name" value="RECOMBINATION PROTEIN 2"/>
    <property type="match status" value="1"/>
</dbReference>
<gene>
    <name evidence="8" type="ORF">COU03_03545</name>
</gene>
<evidence type="ECO:0000313" key="8">
    <source>
        <dbReference type="EMBL" id="PIR90955.1"/>
    </source>
</evidence>
<evidence type="ECO:0000256" key="3">
    <source>
        <dbReference type="ARBA" id="ARBA00022692"/>
    </source>
</evidence>
<feature type="transmembrane region" description="Helical" evidence="6">
    <location>
        <begin position="326"/>
        <end position="346"/>
    </location>
</feature>
<evidence type="ECO:0000256" key="5">
    <source>
        <dbReference type="ARBA" id="ARBA00023136"/>
    </source>
</evidence>
<feature type="transmembrane region" description="Helical" evidence="6">
    <location>
        <begin position="32"/>
        <end position="48"/>
    </location>
</feature>
<comment type="caution">
    <text evidence="8">The sequence shown here is derived from an EMBL/GenBank/DDBJ whole genome shotgun (WGS) entry which is preliminary data.</text>
</comment>
<evidence type="ECO:0000256" key="1">
    <source>
        <dbReference type="ARBA" id="ARBA00004651"/>
    </source>
</evidence>
<dbReference type="PANTHER" id="PTHR30619">
    <property type="entry name" value="DNA INTERNALIZATION/COMPETENCE PROTEIN COMEC/REC2"/>
    <property type="match status" value="1"/>
</dbReference>